<accession>A0A8C0XAB7</accession>
<feature type="chain" id="PRO_5034942851" description="Disintegrin and metalloproteinase domain-containing protein 25" evidence="9">
    <location>
        <begin position="38"/>
        <end position="727"/>
    </location>
</feature>
<dbReference type="Pfam" id="PF08516">
    <property type="entry name" value="ADAM_CR"/>
    <property type="match status" value="1"/>
</dbReference>
<dbReference type="PROSITE" id="PS50214">
    <property type="entry name" value="DISINTEGRIN_2"/>
    <property type="match status" value="1"/>
</dbReference>
<evidence type="ECO:0000256" key="2">
    <source>
        <dbReference type="ARBA" id="ARBA00022692"/>
    </source>
</evidence>
<organism evidence="12">
    <name type="scientific">Castor canadensis</name>
    <name type="common">American beaver</name>
    <dbReference type="NCBI Taxonomy" id="51338"/>
    <lineage>
        <taxon>Eukaryota</taxon>
        <taxon>Metazoa</taxon>
        <taxon>Chordata</taxon>
        <taxon>Craniata</taxon>
        <taxon>Vertebrata</taxon>
        <taxon>Euteleostomi</taxon>
        <taxon>Mammalia</taxon>
        <taxon>Eutheria</taxon>
        <taxon>Euarchontoglires</taxon>
        <taxon>Glires</taxon>
        <taxon>Rodentia</taxon>
        <taxon>Castorimorpha</taxon>
        <taxon>Castoridae</taxon>
        <taxon>Castor</taxon>
    </lineage>
</organism>
<dbReference type="CDD" id="cd04269">
    <property type="entry name" value="ZnMc_adamalysin_II_like"/>
    <property type="match status" value="1"/>
</dbReference>
<evidence type="ECO:0000256" key="1">
    <source>
        <dbReference type="ARBA" id="ARBA00004167"/>
    </source>
</evidence>
<feature type="transmembrane region" description="Helical" evidence="8">
    <location>
        <begin position="669"/>
        <end position="694"/>
    </location>
</feature>
<dbReference type="FunFam" id="3.40.390.10:FF:000002">
    <property type="entry name" value="Disintegrin and metalloproteinase domain-containing protein 22"/>
    <property type="match status" value="1"/>
</dbReference>
<keyword evidence="9" id="KW-0732">Signal</keyword>
<name>A0A8C0XAB7_CASCN</name>
<feature type="binding site" evidence="7">
    <location>
        <position position="328"/>
    </location>
    <ligand>
        <name>Zn(2+)</name>
        <dbReference type="ChEBI" id="CHEBI:29105"/>
        <note>catalytic</note>
    </ligand>
</feature>
<dbReference type="InterPro" id="IPR001590">
    <property type="entry name" value="Peptidase_M12B"/>
</dbReference>
<evidence type="ECO:0000256" key="7">
    <source>
        <dbReference type="PROSITE-ProRule" id="PRU00276"/>
    </source>
</evidence>
<dbReference type="InterPro" id="IPR034027">
    <property type="entry name" value="Reprolysin_adamalysin"/>
</dbReference>
<keyword evidence="4 8" id="KW-0472">Membrane</keyword>
<feature type="binding site" evidence="7">
    <location>
        <position position="334"/>
    </location>
    <ligand>
        <name>Zn(2+)</name>
        <dbReference type="ChEBI" id="CHEBI:29105"/>
        <note>catalytic</note>
    </ligand>
</feature>
<keyword evidence="7" id="KW-0862">Zinc</keyword>
<dbReference type="InterPro" id="IPR036436">
    <property type="entry name" value="Disintegrin_dom_sf"/>
</dbReference>
<dbReference type="Pfam" id="PF00200">
    <property type="entry name" value="Disintegrin"/>
    <property type="match status" value="1"/>
</dbReference>
<dbReference type="Ensembl" id="ENSCCNT00000030283.1">
    <property type="protein sequence ID" value="ENSCCNP00000023722.1"/>
    <property type="gene ID" value="ENSCCNG00000023276.1"/>
</dbReference>
<dbReference type="PROSITE" id="PS50215">
    <property type="entry name" value="ADAM_MEPRO"/>
    <property type="match status" value="1"/>
</dbReference>
<dbReference type="SUPFAM" id="SSF57552">
    <property type="entry name" value="Blood coagulation inhibitor (disintegrin)"/>
    <property type="match status" value="1"/>
</dbReference>
<dbReference type="InterPro" id="IPR024079">
    <property type="entry name" value="MetalloPept_cat_dom_sf"/>
</dbReference>
<dbReference type="GO" id="GO:0008584">
    <property type="term" value="P:male gonad development"/>
    <property type="evidence" value="ECO:0007669"/>
    <property type="project" value="TreeGrafter"/>
</dbReference>
<sequence>PALPPALPSFAALVHLRITLLHLWLGVLLLLSGWSQSAHIQHHSPPEVVIPLRRYFVHMKAKKLLVSKHLSVFTYTDQGALLEDQPYVQNDCYYHGYVEGNPESLVALSTCFGGFQGTLQINDMLYEIKPKSLSDTFEHLVYKMDTDETEIHPRRCALTEEEIARQLKLQGRDKSILMQSGYEGWWTHTRFIELALVVDYERFLHRQSNTSKVLQELFIILNEANLVLASLDVDIALLGLEIWNKGNPMLLEEIFPVLREFCKWKRANLNNRIPHDVAHLFAKHNFGIYLGVAYKSTVCNPTFSCGVDSLLGDDFHSIGHIVAHELGHNLGMDHDDHAPCTCGQEECVMTPIENLSTKFSNCSYSVLVKIDATKSCILSAPNVADILPLKHCGNGMVEDGEECDCGSLKMCKNDPCCQLGCTLKSGARCASGLCCKNCQFMPSGTVCREQGNVCDLPEWCNGTSQDCPEDVYLQDGSPCLGMGFCYEKRCNIHDEQCRQIFGINARSASRSCYREMNTRGDRFGNCGISRDTYIKCNSSDILCGRIQCDNVAEIPFLREHSTVHRTQFNEFTCWGIDYHSGMSIPDIGDVKDGTECSPLHVCMNRKCVHKSVWTSDCSPNTCNMKGVCNNKHHCHCNFGSGPPNCLINGSGGSVDSGPPPETNEGLKELFFLFSPFFSFLFIFLFFFPVIVFIISSQEIIVENQWIQIHQLLKSYAYIPFINEKMTF</sequence>
<dbReference type="AlphaFoldDB" id="A0A8C0XAB7"/>
<dbReference type="InterPro" id="IPR018358">
    <property type="entry name" value="Disintegrin_CS"/>
</dbReference>
<dbReference type="GO" id="GO:0006508">
    <property type="term" value="P:proteolysis"/>
    <property type="evidence" value="ECO:0007669"/>
    <property type="project" value="InterPro"/>
</dbReference>
<evidence type="ECO:0008006" key="13">
    <source>
        <dbReference type="Google" id="ProtNLM"/>
    </source>
</evidence>
<reference evidence="12" key="1">
    <citation type="submission" date="2023-09" db="UniProtKB">
        <authorList>
            <consortium name="Ensembl"/>
        </authorList>
    </citation>
    <scope>IDENTIFICATION</scope>
</reference>
<dbReference type="InterPro" id="IPR002870">
    <property type="entry name" value="Peptidase_M12B_N"/>
</dbReference>
<proteinExistence type="predicted"/>
<evidence type="ECO:0000259" key="11">
    <source>
        <dbReference type="PROSITE" id="PS50215"/>
    </source>
</evidence>
<feature type="signal peptide" evidence="9">
    <location>
        <begin position="1"/>
        <end position="37"/>
    </location>
</feature>
<dbReference type="SMART" id="SM00608">
    <property type="entry name" value="ACR"/>
    <property type="match status" value="1"/>
</dbReference>
<evidence type="ECO:0000256" key="9">
    <source>
        <dbReference type="SAM" id="SignalP"/>
    </source>
</evidence>
<dbReference type="Pfam" id="PF01421">
    <property type="entry name" value="Reprolysin"/>
    <property type="match status" value="1"/>
</dbReference>
<evidence type="ECO:0000256" key="4">
    <source>
        <dbReference type="ARBA" id="ARBA00023136"/>
    </source>
</evidence>
<feature type="domain" description="Peptidase M12B" evidence="11">
    <location>
        <begin position="190"/>
        <end position="381"/>
    </location>
</feature>
<dbReference type="GO" id="GO:1990913">
    <property type="term" value="C:sperm head plasma membrane"/>
    <property type="evidence" value="ECO:0007669"/>
    <property type="project" value="TreeGrafter"/>
</dbReference>
<dbReference type="Gene3D" id="3.40.390.10">
    <property type="entry name" value="Collagenase (Catalytic Domain)"/>
    <property type="match status" value="1"/>
</dbReference>
<evidence type="ECO:0000256" key="3">
    <source>
        <dbReference type="ARBA" id="ARBA00022989"/>
    </source>
</evidence>
<dbReference type="GO" id="GO:0046872">
    <property type="term" value="F:metal ion binding"/>
    <property type="evidence" value="ECO:0007669"/>
    <property type="project" value="UniProtKB-KW"/>
</dbReference>
<dbReference type="FunFam" id="4.10.70.10:FF:000001">
    <property type="entry name" value="Disintegrin and metalloproteinase domain-containing protein 22"/>
    <property type="match status" value="1"/>
</dbReference>
<keyword evidence="2 8" id="KW-0812">Transmembrane</keyword>
<dbReference type="PANTHER" id="PTHR11905:SF232">
    <property type="entry name" value="DISINTEGRIN AND METALLOPROTEINASE DOMAIN-CONTAINING PROTEIN 20"/>
    <property type="match status" value="1"/>
</dbReference>
<feature type="domain" description="Disintegrin" evidence="10">
    <location>
        <begin position="389"/>
        <end position="475"/>
    </location>
</feature>
<dbReference type="PROSITE" id="PS00427">
    <property type="entry name" value="DISINTEGRIN_1"/>
    <property type="match status" value="1"/>
</dbReference>
<dbReference type="GO" id="GO:0004222">
    <property type="term" value="F:metalloendopeptidase activity"/>
    <property type="evidence" value="ECO:0007669"/>
    <property type="project" value="InterPro"/>
</dbReference>
<evidence type="ECO:0000256" key="8">
    <source>
        <dbReference type="SAM" id="Phobius"/>
    </source>
</evidence>
<dbReference type="InterPro" id="IPR006586">
    <property type="entry name" value="ADAM_Cys-rich"/>
</dbReference>
<feature type="active site" evidence="7">
    <location>
        <position position="325"/>
    </location>
</feature>
<evidence type="ECO:0000259" key="10">
    <source>
        <dbReference type="PROSITE" id="PS50214"/>
    </source>
</evidence>
<feature type="disulfide bond" evidence="7">
    <location>
        <begin position="342"/>
        <end position="347"/>
    </location>
</feature>
<feature type="binding site" evidence="7">
    <location>
        <position position="324"/>
    </location>
    <ligand>
        <name>Zn(2+)</name>
        <dbReference type="ChEBI" id="CHEBI:29105"/>
        <note>catalytic</note>
    </ligand>
</feature>
<feature type="disulfide bond" evidence="6">
    <location>
        <begin position="447"/>
        <end position="467"/>
    </location>
</feature>
<keyword evidence="3 8" id="KW-1133">Transmembrane helix</keyword>
<comment type="caution">
    <text evidence="7">Lacks conserved residue(s) required for the propagation of feature annotation.</text>
</comment>
<evidence type="ECO:0000256" key="5">
    <source>
        <dbReference type="ARBA" id="ARBA00023157"/>
    </source>
</evidence>
<dbReference type="InterPro" id="IPR001762">
    <property type="entry name" value="Disintegrin_dom"/>
</dbReference>
<dbReference type="PRINTS" id="PR00289">
    <property type="entry name" value="DISINTEGRIN"/>
</dbReference>
<keyword evidence="5 7" id="KW-1015">Disulfide bond</keyword>
<evidence type="ECO:0000313" key="12">
    <source>
        <dbReference type="Ensembl" id="ENSCCNP00000023722.1"/>
    </source>
</evidence>
<dbReference type="Gene3D" id="4.10.70.10">
    <property type="entry name" value="Disintegrin domain"/>
    <property type="match status" value="1"/>
</dbReference>
<dbReference type="Pfam" id="PF01562">
    <property type="entry name" value="Pep_M12B_propep"/>
    <property type="match status" value="1"/>
</dbReference>
<dbReference type="SMART" id="SM00050">
    <property type="entry name" value="DISIN"/>
    <property type="match status" value="1"/>
</dbReference>
<evidence type="ECO:0000256" key="6">
    <source>
        <dbReference type="PROSITE-ProRule" id="PRU00068"/>
    </source>
</evidence>
<keyword evidence="7" id="KW-0479">Metal-binding</keyword>
<protein>
    <recommendedName>
        <fullName evidence="13">Disintegrin and metalloproteinase domain-containing protein 25</fullName>
    </recommendedName>
</protein>
<dbReference type="GO" id="GO:0009897">
    <property type="term" value="C:external side of plasma membrane"/>
    <property type="evidence" value="ECO:0007669"/>
    <property type="project" value="TreeGrafter"/>
</dbReference>
<comment type="subcellular location">
    <subcellularLocation>
        <location evidence="1">Membrane</location>
        <topology evidence="1">Single-pass membrane protein</topology>
    </subcellularLocation>
</comment>
<dbReference type="SUPFAM" id="SSF55486">
    <property type="entry name" value="Metalloproteases ('zincins'), catalytic domain"/>
    <property type="match status" value="1"/>
</dbReference>
<dbReference type="PANTHER" id="PTHR11905">
    <property type="entry name" value="ADAM A DISINTEGRIN AND METALLOPROTEASE DOMAIN"/>
    <property type="match status" value="1"/>
</dbReference>